<name>A0ABW6RIB2_9ACTN</name>
<keyword evidence="1" id="KW-1133">Transmembrane helix</keyword>
<evidence type="ECO:0000313" key="3">
    <source>
        <dbReference type="Proteomes" id="UP001601976"/>
    </source>
</evidence>
<feature type="transmembrane region" description="Helical" evidence="1">
    <location>
        <begin position="265"/>
        <end position="284"/>
    </location>
</feature>
<dbReference type="RefSeq" id="WP_355713185.1">
    <property type="nucleotide sequence ID" value="NZ_JBEXNP010000002.1"/>
</dbReference>
<dbReference type="Proteomes" id="UP001601976">
    <property type="component" value="Unassembled WGS sequence"/>
</dbReference>
<keyword evidence="3" id="KW-1185">Reference proteome</keyword>
<feature type="transmembrane region" description="Helical" evidence="1">
    <location>
        <begin position="53"/>
        <end position="77"/>
    </location>
</feature>
<evidence type="ECO:0008006" key="4">
    <source>
        <dbReference type="Google" id="ProtNLM"/>
    </source>
</evidence>
<organism evidence="2 3">
    <name type="scientific">Streptomyces flavidovirens</name>
    <dbReference type="NCBI Taxonomy" id="67298"/>
    <lineage>
        <taxon>Bacteria</taxon>
        <taxon>Bacillati</taxon>
        <taxon>Actinomycetota</taxon>
        <taxon>Actinomycetes</taxon>
        <taxon>Kitasatosporales</taxon>
        <taxon>Streptomycetaceae</taxon>
        <taxon>Streptomyces</taxon>
    </lineage>
</organism>
<protein>
    <recommendedName>
        <fullName evidence="4">Integral membrane protein</fullName>
    </recommendedName>
</protein>
<gene>
    <name evidence="2" type="ORF">ACFYWW_16765</name>
</gene>
<comment type="caution">
    <text evidence="2">The sequence shown here is derived from an EMBL/GenBank/DDBJ whole genome shotgun (WGS) entry which is preliminary data.</text>
</comment>
<feature type="transmembrane region" description="Helical" evidence="1">
    <location>
        <begin position="290"/>
        <end position="319"/>
    </location>
</feature>
<keyword evidence="1" id="KW-0472">Membrane</keyword>
<accession>A0ABW6RIB2</accession>
<keyword evidence="1" id="KW-0812">Transmembrane</keyword>
<proteinExistence type="predicted"/>
<evidence type="ECO:0000256" key="1">
    <source>
        <dbReference type="SAM" id="Phobius"/>
    </source>
</evidence>
<dbReference type="EMBL" id="JBIAPK010000004">
    <property type="protein sequence ID" value="MFF3340367.1"/>
    <property type="molecule type" value="Genomic_DNA"/>
</dbReference>
<feature type="transmembrane region" description="Helical" evidence="1">
    <location>
        <begin position="97"/>
        <end position="119"/>
    </location>
</feature>
<reference evidence="2 3" key="1">
    <citation type="submission" date="2024-10" db="EMBL/GenBank/DDBJ databases">
        <title>The Natural Products Discovery Center: Release of the First 8490 Sequenced Strains for Exploring Actinobacteria Biosynthetic Diversity.</title>
        <authorList>
            <person name="Kalkreuter E."/>
            <person name="Kautsar S.A."/>
            <person name="Yang D."/>
            <person name="Bader C.D."/>
            <person name="Teijaro C.N."/>
            <person name="Fluegel L."/>
            <person name="Davis C.M."/>
            <person name="Simpson J.R."/>
            <person name="Lauterbach L."/>
            <person name="Steele A.D."/>
            <person name="Gui C."/>
            <person name="Meng S."/>
            <person name="Li G."/>
            <person name="Viehrig K."/>
            <person name="Ye F."/>
            <person name="Su P."/>
            <person name="Kiefer A.F."/>
            <person name="Nichols A."/>
            <person name="Cepeda A.J."/>
            <person name="Yan W."/>
            <person name="Fan B."/>
            <person name="Jiang Y."/>
            <person name="Adhikari A."/>
            <person name="Zheng C.-J."/>
            <person name="Schuster L."/>
            <person name="Cowan T.M."/>
            <person name="Smanski M.J."/>
            <person name="Chevrette M.G."/>
            <person name="De Carvalho L.P.S."/>
            <person name="Shen B."/>
        </authorList>
    </citation>
    <scope>NUCLEOTIDE SEQUENCE [LARGE SCALE GENOMIC DNA]</scope>
    <source>
        <strain evidence="2 3">NPDC003029</strain>
    </source>
</reference>
<evidence type="ECO:0000313" key="2">
    <source>
        <dbReference type="EMBL" id="MFF3340367.1"/>
    </source>
</evidence>
<sequence length="323" mass="34944">MFVQVHRRVVAHQRKKSDVAIQKLREDAEVLGIGPVPGRLRVALRERYHTAPLFFAAMVPFALVIFWYIASLVNHAAAAMYPDYARRRQAGSPTSSWGWADAIGVVAPLLVVVLAFLCVRRAAAVLGAVFDWKTGTFLRLAVWAELIHQCADIVRAPRIRDQHYGPSVRIAVARVYGARAMRGTVGSTSWRRRKAMRQHAFHVADALRAAEAKLDVQPKEGAREIARLTMKISSRYAEGRVGALLDEGDLAAVAVTGRRFEAAQLAVAVVGATGVALAAPALGLPVQVTVAASVLVVAAVYRNAVFTGLGVLAFLYPLLSPGK</sequence>